<proteinExistence type="predicted"/>
<accession>A0ABP0SVD5</accession>
<dbReference type="CDD" id="cd07067">
    <property type="entry name" value="HP_PGM_like"/>
    <property type="match status" value="1"/>
</dbReference>
<dbReference type="PANTHER" id="PTHR16469:SF27">
    <property type="entry name" value="UBIQUITIN-ASSOCIATED AND SH3 DOMAIN-CONTAINING BA-RELATED"/>
    <property type="match status" value="1"/>
</dbReference>
<keyword evidence="2" id="KW-1185">Reference proteome</keyword>
<dbReference type="Pfam" id="PF00300">
    <property type="entry name" value="His_Phos_1"/>
    <property type="match status" value="1"/>
</dbReference>
<dbReference type="InterPro" id="IPR013078">
    <property type="entry name" value="His_Pase_superF_clade-1"/>
</dbReference>
<dbReference type="Gene3D" id="3.40.50.1240">
    <property type="entry name" value="Phosphoglycerate mutase-like"/>
    <property type="match status" value="1"/>
</dbReference>
<protein>
    <submittedName>
        <fullName evidence="1">Uncharacterized protein</fullName>
    </submittedName>
</protein>
<gene>
    <name evidence="1" type="ORF">CCMP2556_LOCUS53816</name>
</gene>
<dbReference type="PANTHER" id="PTHR16469">
    <property type="entry name" value="UBIQUITIN-ASSOCIATED AND SH3 DOMAIN-CONTAINING BA-RELATED"/>
    <property type="match status" value="1"/>
</dbReference>
<dbReference type="InterPro" id="IPR029033">
    <property type="entry name" value="His_PPase_superfam"/>
</dbReference>
<sequence>MDDDADFRFAAVVRHAERADDVGALVKGLPWCLMQDSKHWPYDPPLSDAGLAGAEELGWRFRKTFQDLDADLHVVVTSPFLRCVQTAALICQQFGRTKLLIDNSLGEIYGPCIMGEPEPEKPVRPLQQSVDFCSSHGVETLEVRRLLGKWPTWPEAMRGARRRYANRFVEYLRRGHQVGRNFILVSHADCVGSALSLIPGVGPDIEKVHFAGHFMAFRPRQAANHSGIRRLFQKLTSPLPSLVDGRRSRAQAFVRREEKRQAMRAKREAWMYELRGFTQEEQAVMDTWPLQTLRVRVVPAAGVRTSATQGTRPQCLGVAGGGGRRGERGIPLEGGWFVQIYGVKLRRKSLALGRAAAAASNPVAARNAADGAGRCSAGPRADE</sequence>
<reference evidence="1 2" key="1">
    <citation type="submission" date="2024-02" db="EMBL/GenBank/DDBJ databases">
        <authorList>
            <person name="Chen Y."/>
            <person name="Shah S."/>
            <person name="Dougan E. K."/>
            <person name="Thang M."/>
            <person name="Chan C."/>
        </authorList>
    </citation>
    <scope>NUCLEOTIDE SEQUENCE [LARGE SCALE GENOMIC DNA]</scope>
</reference>
<name>A0ABP0SVD5_9DINO</name>
<dbReference type="EMBL" id="CAXAMN010028328">
    <property type="protein sequence ID" value="CAK9116161.1"/>
    <property type="molecule type" value="Genomic_DNA"/>
</dbReference>
<evidence type="ECO:0000313" key="2">
    <source>
        <dbReference type="Proteomes" id="UP001642484"/>
    </source>
</evidence>
<dbReference type="Proteomes" id="UP001642484">
    <property type="component" value="Unassembled WGS sequence"/>
</dbReference>
<dbReference type="InterPro" id="IPR051710">
    <property type="entry name" value="Phosphatase_SH3-domain"/>
</dbReference>
<dbReference type="SUPFAM" id="SSF53254">
    <property type="entry name" value="Phosphoglycerate mutase-like"/>
    <property type="match status" value="1"/>
</dbReference>
<comment type="caution">
    <text evidence="1">The sequence shown here is derived from an EMBL/GenBank/DDBJ whole genome shotgun (WGS) entry which is preliminary data.</text>
</comment>
<organism evidence="1 2">
    <name type="scientific">Durusdinium trenchii</name>
    <dbReference type="NCBI Taxonomy" id="1381693"/>
    <lineage>
        <taxon>Eukaryota</taxon>
        <taxon>Sar</taxon>
        <taxon>Alveolata</taxon>
        <taxon>Dinophyceae</taxon>
        <taxon>Suessiales</taxon>
        <taxon>Symbiodiniaceae</taxon>
        <taxon>Durusdinium</taxon>
    </lineage>
</organism>
<evidence type="ECO:0000313" key="1">
    <source>
        <dbReference type="EMBL" id="CAK9116161.1"/>
    </source>
</evidence>